<keyword evidence="13" id="KW-1185">Reference proteome</keyword>
<evidence type="ECO:0000256" key="5">
    <source>
        <dbReference type="ARBA" id="ARBA00022723"/>
    </source>
</evidence>
<evidence type="ECO:0000256" key="7">
    <source>
        <dbReference type="ARBA" id="ARBA00022842"/>
    </source>
</evidence>
<dbReference type="OrthoDB" id="9791656at2"/>
<comment type="cofactor">
    <cofactor evidence="2">
        <name>Zn(2+)</name>
        <dbReference type="ChEBI" id="CHEBI:29105"/>
    </cofactor>
</comment>
<dbReference type="EMBL" id="BMKN01000002">
    <property type="protein sequence ID" value="GGE50335.1"/>
    <property type="molecule type" value="Genomic_DNA"/>
</dbReference>
<dbReference type="Pfam" id="PF09296">
    <property type="entry name" value="NUDIX-like"/>
    <property type="match status" value="1"/>
</dbReference>
<evidence type="ECO:0000256" key="8">
    <source>
        <dbReference type="ARBA" id="ARBA00023027"/>
    </source>
</evidence>
<dbReference type="GO" id="GO:0019677">
    <property type="term" value="P:NAD+ catabolic process"/>
    <property type="evidence" value="ECO:0007669"/>
    <property type="project" value="TreeGrafter"/>
</dbReference>
<keyword evidence="6 10" id="KW-0378">Hydrolase</keyword>
<keyword evidence="5" id="KW-0479">Metal-binding</keyword>
<dbReference type="Pfam" id="PF00293">
    <property type="entry name" value="NUDIX"/>
    <property type="match status" value="1"/>
</dbReference>
<reference evidence="12" key="2">
    <citation type="submission" date="2020-09" db="EMBL/GenBank/DDBJ databases">
        <authorList>
            <person name="Sun Q."/>
            <person name="Zhou Y."/>
        </authorList>
    </citation>
    <scope>NUCLEOTIDE SEQUENCE</scope>
    <source>
        <strain evidence="12">CGMCC 1.16012</strain>
    </source>
</reference>
<proteinExistence type="inferred from homology"/>
<name>A0A917AFZ7_9RHOB</name>
<dbReference type="CDD" id="cd03429">
    <property type="entry name" value="NUDIX_NADH_pyrophosphatase_Nudt13"/>
    <property type="match status" value="1"/>
</dbReference>
<evidence type="ECO:0000256" key="4">
    <source>
        <dbReference type="ARBA" id="ARBA00012381"/>
    </source>
</evidence>
<dbReference type="GO" id="GO:0006742">
    <property type="term" value="P:NADP+ catabolic process"/>
    <property type="evidence" value="ECO:0007669"/>
    <property type="project" value="TreeGrafter"/>
</dbReference>
<keyword evidence="7" id="KW-0460">Magnesium</keyword>
<dbReference type="EC" id="3.6.1.22" evidence="4"/>
<dbReference type="GO" id="GO:0035529">
    <property type="term" value="F:NADH pyrophosphatase activity"/>
    <property type="evidence" value="ECO:0007669"/>
    <property type="project" value="TreeGrafter"/>
</dbReference>
<evidence type="ECO:0000256" key="9">
    <source>
        <dbReference type="ARBA" id="ARBA00023679"/>
    </source>
</evidence>
<evidence type="ECO:0000256" key="10">
    <source>
        <dbReference type="RuleBase" id="RU003476"/>
    </source>
</evidence>
<organism evidence="12 13">
    <name type="scientific">Actibacterium pelagium</name>
    <dbReference type="NCBI Taxonomy" id="2029103"/>
    <lineage>
        <taxon>Bacteria</taxon>
        <taxon>Pseudomonadati</taxon>
        <taxon>Pseudomonadota</taxon>
        <taxon>Alphaproteobacteria</taxon>
        <taxon>Rhodobacterales</taxon>
        <taxon>Roseobacteraceae</taxon>
        <taxon>Actibacterium</taxon>
    </lineage>
</organism>
<reference evidence="12" key="1">
    <citation type="journal article" date="2014" name="Int. J. Syst. Evol. Microbiol.">
        <title>Complete genome sequence of Corynebacterium casei LMG S-19264T (=DSM 44701T), isolated from a smear-ripened cheese.</title>
        <authorList>
            <consortium name="US DOE Joint Genome Institute (JGI-PGF)"/>
            <person name="Walter F."/>
            <person name="Albersmeier A."/>
            <person name="Kalinowski J."/>
            <person name="Ruckert C."/>
        </authorList>
    </citation>
    <scope>NUCLEOTIDE SEQUENCE</scope>
    <source>
        <strain evidence="12">CGMCC 1.16012</strain>
    </source>
</reference>
<dbReference type="NCBIfam" id="NF001299">
    <property type="entry name" value="PRK00241.1"/>
    <property type="match status" value="1"/>
</dbReference>
<evidence type="ECO:0000256" key="3">
    <source>
        <dbReference type="ARBA" id="ARBA00009595"/>
    </source>
</evidence>
<dbReference type="InterPro" id="IPR020476">
    <property type="entry name" value="Nudix_hydrolase"/>
</dbReference>
<dbReference type="Pfam" id="PF09297">
    <property type="entry name" value="Zn_ribbon_NUD"/>
    <property type="match status" value="1"/>
</dbReference>
<dbReference type="GO" id="GO:0005829">
    <property type="term" value="C:cytosol"/>
    <property type="evidence" value="ECO:0007669"/>
    <property type="project" value="TreeGrafter"/>
</dbReference>
<dbReference type="PRINTS" id="PR00502">
    <property type="entry name" value="NUDIXFAMILY"/>
</dbReference>
<dbReference type="InterPro" id="IPR020084">
    <property type="entry name" value="NUDIX_hydrolase_CS"/>
</dbReference>
<dbReference type="InterPro" id="IPR015797">
    <property type="entry name" value="NUDIX_hydrolase-like_dom_sf"/>
</dbReference>
<evidence type="ECO:0000313" key="12">
    <source>
        <dbReference type="EMBL" id="GGE50335.1"/>
    </source>
</evidence>
<dbReference type="PANTHER" id="PTHR42904">
    <property type="entry name" value="NUDIX HYDROLASE, NUDC SUBFAMILY"/>
    <property type="match status" value="1"/>
</dbReference>
<dbReference type="InterPro" id="IPR049734">
    <property type="entry name" value="NudC-like_C"/>
</dbReference>
<evidence type="ECO:0000256" key="2">
    <source>
        <dbReference type="ARBA" id="ARBA00001947"/>
    </source>
</evidence>
<dbReference type="InterPro" id="IPR000086">
    <property type="entry name" value="NUDIX_hydrolase_dom"/>
</dbReference>
<dbReference type="PROSITE" id="PS00893">
    <property type="entry name" value="NUDIX_BOX"/>
    <property type="match status" value="1"/>
</dbReference>
<accession>A0A917AFZ7</accession>
<dbReference type="SUPFAM" id="SSF55811">
    <property type="entry name" value="Nudix"/>
    <property type="match status" value="1"/>
</dbReference>
<gene>
    <name evidence="12" type="ORF">GCM10011517_17630</name>
</gene>
<dbReference type="PROSITE" id="PS51462">
    <property type="entry name" value="NUDIX"/>
    <property type="match status" value="1"/>
</dbReference>
<evidence type="ECO:0000259" key="11">
    <source>
        <dbReference type="PROSITE" id="PS51462"/>
    </source>
</evidence>
<dbReference type="Gene3D" id="3.90.79.10">
    <property type="entry name" value="Nucleoside Triphosphate Pyrophosphohydrolase"/>
    <property type="match status" value="1"/>
</dbReference>
<evidence type="ECO:0000313" key="13">
    <source>
        <dbReference type="Proteomes" id="UP000606730"/>
    </source>
</evidence>
<dbReference type="RefSeq" id="WP_095595042.1">
    <property type="nucleotide sequence ID" value="NZ_BMKN01000002.1"/>
</dbReference>
<evidence type="ECO:0000256" key="1">
    <source>
        <dbReference type="ARBA" id="ARBA00001946"/>
    </source>
</evidence>
<dbReference type="InterPro" id="IPR050241">
    <property type="entry name" value="NAD-cap_RNA_hydrolase_NudC"/>
</dbReference>
<keyword evidence="8" id="KW-0520">NAD</keyword>
<dbReference type="GO" id="GO:0046872">
    <property type="term" value="F:metal ion binding"/>
    <property type="evidence" value="ECO:0007669"/>
    <property type="project" value="UniProtKB-KW"/>
</dbReference>
<protein>
    <recommendedName>
        <fullName evidence="4">NAD(+) diphosphatase</fullName>
        <ecNumber evidence="4">3.6.1.22</ecNumber>
    </recommendedName>
</protein>
<comment type="caution">
    <text evidence="12">The sequence shown here is derived from an EMBL/GenBank/DDBJ whole genome shotgun (WGS) entry which is preliminary data.</text>
</comment>
<evidence type="ECO:0000256" key="6">
    <source>
        <dbReference type="ARBA" id="ARBA00022801"/>
    </source>
</evidence>
<dbReference type="Gene3D" id="3.90.79.20">
    <property type="match status" value="1"/>
</dbReference>
<dbReference type="Proteomes" id="UP000606730">
    <property type="component" value="Unassembled WGS sequence"/>
</dbReference>
<comment type="cofactor">
    <cofactor evidence="1">
        <name>Mg(2+)</name>
        <dbReference type="ChEBI" id="CHEBI:18420"/>
    </cofactor>
</comment>
<dbReference type="AlphaFoldDB" id="A0A917AFZ7"/>
<sequence>MSQLAFLAFEGDGLDRRAELRDDATALKESWDSANVLLVWRGKPLMGAALDEHRPLAFVEGSHPMVKDQFDSAVFLGEAQSQFYFAIDLSNWEPTEENSTENSFVDKSEQQHSGLPEGQVFTDLRANMPLFTPRDAEIAATAKSILGWQSSHRFCARCGQESRVAQAGWRRDCPACGGQHFPRTDPVVIMLVTHGNSVLLGRSPDWPERMYSLLAGFVEPGETMETAVKREVFEETGVDVKNVRYEASQPWPFVSSLMIGCAAEAVSTDLKIDPNEIEDALWLSREEVLDVFADRHPLVRPVRRGPIAGFLLQNWLADQLTSRE</sequence>
<comment type="catalytic activity">
    <reaction evidence="9">
        <text>a 5'-end NAD(+)-phospho-ribonucleoside in mRNA + H2O = a 5'-end phospho-adenosine-phospho-ribonucleoside in mRNA + beta-nicotinamide D-ribonucleotide + 2 H(+)</text>
        <dbReference type="Rhea" id="RHEA:60876"/>
        <dbReference type="Rhea" id="RHEA-COMP:15698"/>
        <dbReference type="Rhea" id="RHEA-COMP:15719"/>
        <dbReference type="ChEBI" id="CHEBI:14649"/>
        <dbReference type="ChEBI" id="CHEBI:15377"/>
        <dbReference type="ChEBI" id="CHEBI:15378"/>
        <dbReference type="ChEBI" id="CHEBI:144029"/>
        <dbReference type="ChEBI" id="CHEBI:144051"/>
    </reaction>
    <physiologicalReaction direction="left-to-right" evidence="9">
        <dbReference type="Rhea" id="RHEA:60877"/>
    </physiologicalReaction>
</comment>
<comment type="similarity">
    <text evidence="3">Belongs to the Nudix hydrolase family. NudC subfamily.</text>
</comment>
<dbReference type="InterPro" id="IPR015375">
    <property type="entry name" value="NADH_PPase-like_N"/>
</dbReference>
<dbReference type="InterPro" id="IPR015376">
    <property type="entry name" value="Znr_NADH_PPase"/>
</dbReference>
<dbReference type="PANTHER" id="PTHR42904:SF6">
    <property type="entry name" value="NAD-CAPPED RNA HYDROLASE NUDT12"/>
    <property type="match status" value="1"/>
</dbReference>
<feature type="domain" description="Nudix hydrolase" evidence="11">
    <location>
        <begin position="182"/>
        <end position="306"/>
    </location>
</feature>